<dbReference type="InterPro" id="IPR027705">
    <property type="entry name" value="Flotillin_fam"/>
</dbReference>
<dbReference type="GO" id="GO:0002020">
    <property type="term" value="F:protease binding"/>
    <property type="evidence" value="ECO:0007669"/>
    <property type="project" value="TreeGrafter"/>
</dbReference>
<dbReference type="GO" id="GO:0005768">
    <property type="term" value="C:endosome"/>
    <property type="evidence" value="ECO:0007669"/>
    <property type="project" value="UniProtKB-SubCell"/>
</dbReference>
<dbReference type="GO" id="GO:0045807">
    <property type="term" value="P:positive regulation of endocytosis"/>
    <property type="evidence" value="ECO:0007669"/>
    <property type="project" value="TreeGrafter"/>
</dbReference>
<keyword evidence="1" id="KW-0472">Membrane</keyword>
<dbReference type="Ensembl" id="ENSACOT00000013126.1">
    <property type="protein sequence ID" value="ENSACOP00000012679.1"/>
    <property type="gene ID" value="ENSACOG00000008808.1"/>
</dbReference>
<sequence length="455" mass="48739">MGISVVSYTLKDIHDDQDYLHSLGKGRTAQVQRDARVGEAEAKRDAGIREARARQEQVSAQLLSEAAMARAQRDFELQQAQCDAAVSARKATADLAYELQVARTKQQIEEQRAQVLVVERAQRAQLQEHEIGRRELELEATVRKPAEAERYRLERLAEAQRSQVILQAEAEAEAMRVTGAAKAAAVAARARAEAAQAAAKAEAFGQYQEAAVVEMVLQRLPQAAEAVAQPLLGTRRVTVVAGASGDLGVSRLPGEVLDVVTRLPGAIEALTGVSVTQVWLWGHGGGWGHPRALCHLLRFLLVPTGRPEEVPVPGVMGGLQSDTDRGVMSSMQDATHPIIANVPMVSPTQSPCPYGATNTEPMSPWCHQPPYSPCPYGATNTEPMSPWCHQPPVAPVPMVPPSQSLSPKCHHLPVPPPQGPACPQGGGDVSQCPPIIKAAASAPGLAPSRRLWGPH</sequence>
<comment type="subunit">
    <text evidence="1">Heterooligomeric complex.</text>
</comment>
<dbReference type="AlphaFoldDB" id="A0A8B9FPQ4"/>
<dbReference type="GO" id="GO:2000049">
    <property type="term" value="P:positive regulation of cell-cell adhesion mediated by cadherin"/>
    <property type="evidence" value="ECO:0007669"/>
    <property type="project" value="TreeGrafter"/>
</dbReference>
<dbReference type="Proteomes" id="UP000694522">
    <property type="component" value="Unplaced"/>
</dbReference>
<dbReference type="GO" id="GO:0002090">
    <property type="term" value="P:regulation of receptor internalization"/>
    <property type="evidence" value="ECO:0007669"/>
    <property type="project" value="TreeGrafter"/>
</dbReference>
<evidence type="ECO:0000313" key="2">
    <source>
        <dbReference type="Ensembl" id="ENSACOP00000012679.1"/>
    </source>
</evidence>
<comment type="subcellular location">
    <subcellularLocation>
        <location evidence="1">Membrane</location>
    </subcellularLocation>
    <subcellularLocation>
        <location evidence="1">Endosome</location>
    </subcellularLocation>
</comment>
<name>A0A8B9FPQ4_9PSIT</name>
<dbReference type="GO" id="GO:0016600">
    <property type="term" value="C:flotillin complex"/>
    <property type="evidence" value="ECO:0007669"/>
    <property type="project" value="TreeGrafter"/>
</dbReference>
<dbReference type="GO" id="GO:0072659">
    <property type="term" value="P:protein localization to plasma membrane"/>
    <property type="evidence" value="ECO:0007669"/>
    <property type="project" value="TreeGrafter"/>
</dbReference>
<dbReference type="PANTHER" id="PTHR13806">
    <property type="entry name" value="FLOTILLIN-RELATED"/>
    <property type="match status" value="1"/>
</dbReference>
<dbReference type="GO" id="GO:0070528">
    <property type="term" value="P:protein kinase C signaling"/>
    <property type="evidence" value="ECO:0007669"/>
    <property type="project" value="TreeGrafter"/>
</dbReference>
<accession>A0A8B9FPQ4</accession>
<proteinExistence type="inferred from homology"/>
<reference evidence="2" key="1">
    <citation type="submission" date="2025-08" db="UniProtKB">
        <authorList>
            <consortium name="Ensembl"/>
        </authorList>
    </citation>
    <scope>IDENTIFICATION</scope>
</reference>
<reference evidence="2" key="2">
    <citation type="submission" date="2025-09" db="UniProtKB">
        <authorList>
            <consortium name="Ensembl"/>
        </authorList>
    </citation>
    <scope>IDENTIFICATION</scope>
</reference>
<organism evidence="2 3">
    <name type="scientific">Amazona collaria</name>
    <name type="common">yellow-billed parrot</name>
    <dbReference type="NCBI Taxonomy" id="241587"/>
    <lineage>
        <taxon>Eukaryota</taxon>
        <taxon>Metazoa</taxon>
        <taxon>Chordata</taxon>
        <taxon>Craniata</taxon>
        <taxon>Vertebrata</taxon>
        <taxon>Euteleostomi</taxon>
        <taxon>Archelosauria</taxon>
        <taxon>Archosauria</taxon>
        <taxon>Dinosauria</taxon>
        <taxon>Saurischia</taxon>
        <taxon>Theropoda</taxon>
        <taxon>Coelurosauria</taxon>
        <taxon>Aves</taxon>
        <taxon>Neognathae</taxon>
        <taxon>Neoaves</taxon>
        <taxon>Telluraves</taxon>
        <taxon>Australaves</taxon>
        <taxon>Psittaciformes</taxon>
        <taxon>Psittacidae</taxon>
        <taxon>Amazona</taxon>
    </lineage>
</organism>
<comment type="similarity">
    <text evidence="1">Belongs to the band 7/mec-2 family. Flotillin subfamily.</text>
</comment>
<keyword evidence="3" id="KW-1185">Reference proteome</keyword>
<dbReference type="GO" id="GO:1901890">
    <property type="term" value="P:positive regulation of cell junction assembly"/>
    <property type="evidence" value="ECO:0007669"/>
    <property type="project" value="TreeGrafter"/>
</dbReference>
<evidence type="ECO:0000256" key="1">
    <source>
        <dbReference type="RuleBase" id="RU366054"/>
    </source>
</evidence>
<dbReference type="PANTHER" id="PTHR13806:SF46">
    <property type="entry name" value="FLOTILLIN-1-RELATED"/>
    <property type="match status" value="1"/>
</dbReference>
<evidence type="ECO:0000313" key="3">
    <source>
        <dbReference type="Proteomes" id="UP000694522"/>
    </source>
</evidence>
<protein>
    <recommendedName>
        <fullName evidence="1">Flotillin</fullName>
    </recommendedName>
</protein>